<dbReference type="InterPro" id="IPR016181">
    <property type="entry name" value="Acyl_CoA_acyltransferase"/>
</dbReference>
<comment type="caution">
    <text evidence="2">The sequence shown here is derived from an EMBL/GenBank/DDBJ whole genome shotgun (WGS) entry which is preliminary data.</text>
</comment>
<sequence>MNDARHRGALVEGFTPPPAPGPAVIEGRFMRLERLDAVRHATELHRANGGADEVWDYMGYGAFDTLDAYRDWQTTMAQLSDPFFYAIRDAASGKVAGLAAYLRIEPAHGVIEIGHIQLSPALQRTAAASEALMAMIRWAFETGYRRVEWKCDALNAPSRRAALRLGFVFEGVFRKHMVVKGRNRDTAWFAITDTEWPALRTAYDRWLSPDNFDGASRQRESLSALTKGDGR</sequence>
<dbReference type="RefSeq" id="WP_255330191.1">
    <property type="nucleotide sequence ID" value="NZ_JAKZEU010000004.1"/>
</dbReference>
<proteinExistence type="predicted"/>
<dbReference type="SUPFAM" id="SSF55729">
    <property type="entry name" value="Acyl-CoA N-acyltransferases (Nat)"/>
    <property type="match status" value="1"/>
</dbReference>
<dbReference type="PROSITE" id="PS51186">
    <property type="entry name" value="GNAT"/>
    <property type="match status" value="1"/>
</dbReference>
<accession>A0ABT1MS88</accession>
<name>A0ABT1MS88_9RHOB</name>
<dbReference type="Gene3D" id="3.40.630.30">
    <property type="match status" value="1"/>
</dbReference>
<evidence type="ECO:0000313" key="2">
    <source>
        <dbReference type="EMBL" id="MCQ0971180.1"/>
    </source>
</evidence>
<gene>
    <name evidence="2" type="ORF">MLD63_12180</name>
</gene>
<evidence type="ECO:0000313" key="3">
    <source>
        <dbReference type="Proteomes" id="UP001203945"/>
    </source>
</evidence>
<dbReference type="EMBL" id="JAKZEU010000004">
    <property type="protein sequence ID" value="MCQ0971180.1"/>
    <property type="molecule type" value="Genomic_DNA"/>
</dbReference>
<dbReference type="Pfam" id="PF13302">
    <property type="entry name" value="Acetyltransf_3"/>
    <property type="match status" value="1"/>
</dbReference>
<protein>
    <submittedName>
        <fullName evidence="2">GNAT family N-acetyltransferase</fullName>
    </submittedName>
</protein>
<reference evidence="2 3" key="1">
    <citation type="submission" date="2022-03" db="EMBL/GenBank/DDBJ databases">
        <authorList>
            <person name="He Y."/>
        </authorList>
    </citation>
    <scope>NUCLEOTIDE SEQUENCE [LARGE SCALE GENOMIC DNA]</scope>
    <source>
        <strain evidence="2 3">TK19116</strain>
    </source>
</reference>
<feature type="domain" description="N-acetyltransferase" evidence="1">
    <location>
        <begin position="30"/>
        <end position="185"/>
    </location>
</feature>
<dbReference type="InterPro" id="IPR000182">
    <property type="entry name" value="GNAT_dom"/>
</dbReference>
<organism evidence="2 3">
    <name type="scientific">Paracoccus albicereus</name>
    <dbReference type="NCBI Taxonomy" id="2922394"/>
    <lineage>
        <taxon>Bacteria</taxon>
        <taxon>Pseudomonadati</taxon>
        <taxon>Pseudomonadota</taxon>
        <taxon>Alphaproteobacteria</taxon>
        <taxon>Rhodobacterales</taxon>
        <taxon>Paracoccaceae</taxon>
        <taxon>Paracoccus</taxon>
    </lineage>
</organism>
<evidence type="ECO:0000259" key="1">
    <source>
        <dbReference type="PROSITE" id="PS51186"/>
    </source>
</evidence>
<dbReference type="InterPro" id="IPR051908">
    <property type="entry name" value="Ribosomal_N-acetyltransferase"/>
</dbReference>
<dbReference type="PANTHER" id="PTHR43441">
    <property type="entry name" value="RIBOSOMAL-PROTEIN-SERINE ACETYLTRANSFERASE"/>
    <property type="match status" value="1"/>
</dbReference>
<dbReference type="PANTHER" id="PTHR43441:SF2">
    <property type="entry name" value="FAMILY ACETYLTRANSFERASE, PUTATIVE (AFU_ORTHOLOGUE AFUA_7G00850)-RELATED"/>
    <property type="match status" value="1"/>
</dbReference>
<dbReference type="Proteomes" id="UP001203945">
    <property type="component" value="Unassembled WGS sequence"/>
</dbReference>
<keyword evidence="3" id="KW-1185">Reference proteome</keyword>